<name>A0ABT0SA27_9SPHN</name>
<comment type="caution">
    <text evidence="1">The sequence shown here is derived from an EMBL/GenBank/DDBJ whole genome shotgun (WGS) entry which is preliminary data.</text>
</comment>
<evidence type="ECO:0008006" key="3">
    <source>
        <dbReference type="Google" id="ProtNLM"/>
    </source>
</evidence>
<accession>A0ABT0SA27</accession>
<gene>
    <name evidence="1" type="ORF">LZ518_08625</name>
</gene>
<dbReference type="EMBL" id="JAMGBB010000001">
    <property type="protein sequence ID" value="MCL6741193.1"/>
    <property type="molecule type" value="Genomic_DNA"/>
</dbReference>
<organism evidence="1 2">
    <name type="scientific">Sphingomonas brevis</name>
    <dbReference type="NCBI Taxonomy" id="2908206"/>
    <lineage>
        <taxon>Bacteria</taxon>
        <taxon>Pseudomonadati</taxon>
        <taxon>Pseudomonadota</taxon>
        <taxon>Alphaproteobacteria</taxon>
        <taxon>Sphingomonadales</taxon>
        <taxon>Sphingomonadaceae</taxon>
        <taxon>Sphingomonas</taxon>
    </lineage>
</organism>
<reference evidence="1" key="1">
    <citation type="submission" date="2022-05" db="EMBL/GenBank/DDBJ databases">
        <authorList>
            <person name="Jo J.-H."/>
            <person name="Im W.-T."/>
        </authorList>
    </citation>
    <scope>NUCLEOTIDE SEQUENCE</scope>
    <source>
        <strain evidence="1">RB56-2</strain>
    </source>
</reference>
<dbReference type="Proteomes" id="UP001165383">
    <property type="component" value="Unassembled WGS sequence"/>
</dbReference>
<keyword evidence="2" id="KW-1185">Reference proteome</keyword>
<dbReference type="RefSeq" id="WP_249915594.1">
    <property type="nucleotide sequence ID" value="NZ_JAMGBB010000001.1"/>
</dbReference>
<evidence type="ECO:0000313" key="2">
    <source>
        <dbReference type="Proteomes" id="UP001165383"/>
    </source>
</evidence>
<evidence type="ECO:0000313" key="1">
    <source>
        <dbReference type="EMBL" id="MCL6741193.1"/>
    </source>
</evidence>
<sequence length="60" mass="7072">MNIDIVCGDCGGRNVRRDAWAEWDRDRQTWVLGEIFDYGHCHDCEEESRLEELPYVGKAR</sequence>
<proteinExistence type="predicted"/>
<protein>
    <recommendedName>
        <fullName evidence="3">Small CPxCG-related zinc finger protein</fullName>
    </recommendedName>
</protein>